<evidence type="ECO:0000313" key="3">
    <source>
        <dbReference type="Proteomes" id="UP000801428"/>
    </source>
</evidence>
<reference evidence="2" key="1">
    <citation type="submission" date="2019-04" db="EMBL/GenBank/DDBJ databases">
        <title>Sequencing of skin fungus with MAO and IRED activity.</title>
        <authorList>
            <person name="Marsaioli A.J."/>
            <person name="Bonatto J.M.C."/>
            <person name="Reis Junior O."/>
        </authorList>
    </citation>
    <scope>NUCLEOTIDE SEQUENCE</scope>
    <source>
        <strain evidence="2">30M1</strain>
    </source>
</reference>
<sequence length="561" mass="64555">MAPDYAILSHRWYNAEVSFADLSKASPSPLRSRLPANRSIRKLQGVCKLARENGYMWIWIDSCCIDKSSSVELQEAINSMWRYYAESNVCYVYLEDVADWEAGWGADFAASSWFTRGWTLQELIAPRRVEFYAEDWAAVGTKLERFKEISKITSIDPDLLLGLRNADDFSAAQRLSWASHRNVTREEDEAYSLIGLFHISLEPLYGEGREKAFVRLQEAVYKETADHSIFLFRQSQYKEFQPLLASSPKYFCDRRHCELCSAQGTERTGFDIRYNRIFTSDGWLTQTHEPIMTTFTMSRNEATTDFELLEYEAVSKNLHYVGRDSLRHGVTHVAILNHTPREHKKGAFCLLLCRESGDAFSRVQILPAVIYDLERLRSRPRKSKTLICAGEKNEDTNSAKNFVFLFRSGTFRTKRWDLKEVTNREPEADADDDPEEGIEKPWTRLSAGLRAGLHFKVQARLQDKLLVICRVRGIQRPHLSLDIQIRQICGIWSIHEISGSKEHTKGCEMQILFSSVVPTDRCEFQFPDEHLLKVALHRLPGSARGCLKDATDLQCYKLFVA</sequence>
<evidence type="ECO:0000259" key="1">
    <source>
        <dbReference type="Pfam" id="PF06985"/>
    </source>
</evidence>
<dbReference type="AlphaFoldDB" id="A0A9P4TAK3"/>
<proteinExistence type="predicted"/>
<dbReference type="OrthoDB" id="20872at2759"/>
<comment type="caution">
    <text evidence="2">The sequence shown here is derived from an EMBL/GenBank/DDBJ whole genome shotgun (WGS) entry which is preliminary data.</text>
</comment>
<dbReference type="Proteomes" id="UP000801428">
    <property type="component" value="Unassembled WGS sequence"/>
</dbReference>
<dbReference type="PANTHER" id="PTHR10622:SF10">
    <property type="entry name" value="HET DOMAIN-CONTAINING PROTEIN"/>
    <property type="match status" value="1"/>
</dbReference>
<name>A0A9P4TAK3_CURKU</name>
<organism evidence="2 3">
    <name type="scientific">Curvularia kusanoi</name>
    <name type="common">Cochliobolus kusanoi</name>
    <dbReference type="NCBI Taxonomy" id="90978"/>
    <lineage>
        <taxon>Eukaryota</taxon>
        <taxon>Fungi</taxon>
        <taxon>Dikarya</taxon>
        <taxon>Ascomycota</taxon>
        <taxon>Pezizomycotina</taxon>
        <taxon>Dothideomycetes</taxon>
        <taxon>Pleosporomycetidae</taxon>
        <taxon>Pleosporales</taxon>
        <taxon>Pleosporineae</taxon>
        <taxon>Pleosporaceae</taxon>
        <taxon>Curvularia</taxon>
    </lineage>
</organism>
<dbReference type="PANTHER" id="PTHR10622">
    <property type="entry name" value="HET DOMAIN-CONTAINING PROTEIN"/>
    <property type="match status" value="1"/>
</dbReference>
<dbReference type="Pfam" id="PF06985">
    <property type="entry name" value="HET"/>
    <property type="match status" value="1"/>
</dbReference>
<evidence type="ECO:0000313" key="2">
    <source>
        <dbReference type="EMBL" id="KAF2999659.1"/>
    </source>
</evidence>
<accession>A0A9P4TAK3</accession>
<gene>
    <name evidence="2" type="ORF">E8E13_000575</name>
</gene>
<keyword evidence="3" id="KW-1185">Reference proteome</keyword>
<dbReference type="EMBL" id="SWKU01000016">
    <property type="protein sequence ID" value="KAF2999659.1"/>
    <property type="molecule type" value="Genomic_DNA"/>
</dbReference>
<dbReference type="InterPro" id="IPR010730">
    <property type="entry name" value="HET"/>
</dbReference>
<protein>
    <recommendedName>
        <fullName evidence="1">Heterokaryon incompatibility domain-containing protein</fullName>
    </recommendedName>
</protein>
<feature type="domain" description="Heterokaryon incompatibility" evidence="1">
    <location>
        <begin position="5"/>
        <end position="97"/>
    </location>
</feature>